<sequence length="407" mass="44162">MSDLAMPLMPAPLRKPLAAVSLLALLAGCQATSSAELRGTGDLGVVVERATGSLAVVDTSERRILTRVEGLGDLSHASVKFSRDARYAFVFGRDGGLSRVDLLSGDITHRVMQSGNSIGGAISQDGSLVAVANYTPGGVRLFDSQTLAPVAEIPATYRNAQGETVRSKVVGLVDAPGNRFVYSLFEAGEIAMIDMNGEAPEVTRFADIGEAPYDALIGPNGRYYIAGLFGEDGLALLDLWHVEEGVTRILPDYGRGEARLPVYKMPHLEGWAVAGDEAWLPAVGRHEVLVADADDWSLVERIPVHGQPIFVMSRPDERQVWVNFAHPDNDVVQVIDTETRQVIRTLSPGEAVLHMEFTPKGEHAWVSARDSDRITVYDTRTFEVLTELESESPSGIFFTDRAHRIGL</sequence>
<reference evidence="1 2" key="1">
    <citation type="journal article" date="2007" name="Int. J. Syst. Evol. Microbiol.">
        <title>Halomonas saccharevitans sp. nov., Halomonas arcis sp. nov. and Halomonas subterranea sp. nov., halophilic bacteria isolated from hypersaline environments of China.</title>
        <authorList>
            <person name="Xu X.W."/>
            <person name="Wu Y.H."/>
            <person name="Zhou Z."/>
            <person name="Wang C.S."/>
            <person name="Zhou Y.G."/>
            <person name="Zhang H.B."/>
            <person name="Wang Y."/>
            <person name="Wu M."/>
        </authorList>
    </citation>
    <scope>NUCLEOTIDE SEQUENCE [LARGE SCALE GENOMIC DNA]</scope>
    <source>
        <strain evidence="1 2">TBZ3</strain>
    </source>
</reference>
<name>A0A5R8MJV6_9GAMM</name>
<dbReference type="Pfam" id="PF02239">
    <property type="entry name" value="Cytochrom_D1"/>
    <property type="match status" value="1"/>
</dbReference>
<dbReference type="Proteomes" id="UP000306973">
    <property type="component" value="Unassembled WGS sequence"/>
</dbReference>
<dbReference type="PANTHER" id="PTHR47197">
    <property type="entry name" value="PROTEIN NIRF"/>
    <property type="match status" value="1"/>
</dbReference>
<keyword evidence="2" id="KW-1185">Reference proteome</keyword>
<dbReference type="CDD" id="cd20778">
    <property type="entry name" value="8prop_hemeD1_NirF"/>
    <property type="match status" value="1"/>
</dbReference>
<dbReference type="InterPro" id="IPR051200">
    <property type="entry name" value="Host-pathogen_enzymatic-act"/>
</dbReference>
<dbReference type="InterPro" id="IPR003143">
    <property type="entry name" value="Cyt_cd1_C_sf"/>
</dbReference>
<organism evidence="1 2">
    <name type="scientific">Halomonas urmiana</name>
    <dbReference type="NCBI Taxonomy" id="490901"/>
    <lineage>
        <taxon>Bacteria</taxon>
        <taxon>Pseudomonadati</taxon>
        <taxon>Pseudomonadota</taxon>
        <taxon>Gammaproteobacteria</taxon>
        <taxon>Oceanospirillales</taxon>
        <taxon>Halomonadaceae</taxon>
        <taxon>Halomonas</taxon>
    </lineage>
</organism>
<evidence type="ECO:0000313" key="1">
    <source>
        <dbReference type="EMBL" id="TLF52317.1"/>
    </source>
</evidence>
<dbReference type="AlphaFoldDB" id="A0A5R8MJV6"/>
<dbReference type="InterPro" id="IPR011048">
    <property type="entry name" value="Haem_d1_sf"/>
</dbReference>
<evidence type="ECO:0000313" key="2">
    <source>
        <dbReference type="Proteomes" id="UP000306973"/>
    </source>
</evidence>
<accession>A0A5R8MJV6</accession>
<protein>
    <submittedName>
        <fullName evidence="1">Protein nirF</fullName>
    </submittedName>
</protein>
<dbReference type="OrthoDB" id="5290932at2"/>
<dbReference type="SUPFAM" id="SSF51004">
    <property type="entry name" value="C-terminal (heme d1) domain of cytochrome cd1-nitrite reductase"/>
    <property type="match status" value="1"/>
</dbReference>
<dbReference type="Gene3D" id="2.140.10.20">
    <property type="entry name" value="C-terminal (heme d1) domain of cytochrome cd1-nitrite reductase"/>
    <property type="match status" value="1"/>
</dbReference>
<dbReference type="PANTHER" id="PTHR47197:SF3">
    <property type="entry name" value="DIHYDRO-HEME D1 DEHYDROGENASE"/>
    <property type="match status" value="1"/>
</dbReference>
<proteinExistence type="predicted"/>
<comment type="caution">
    <text evidence="1">The sequence shown here is derived from an EMBL/GenBank/DDBJ whole genome shotgun (WGS) entry which is preliminary data.</text>
</comment>
<gene>
    <name evidence="1" type="ORF">FEI13_05470</name>
</gene>
<dbReference type="EMBL" id="VBUI01000006">
    <property type="protein sequence ID" value="TLF52317.1"/>
    <property type="molecule type" value="Genomic_DNA"/>
</dbReference>